<organism evidence="1 2">
    <name type="scientific">Candidatus Faecalibacterium intestinavium</name>
    <dbReference type="NCBI Taxonomy" id="2838580"/>
    <lineage>
        <taxon>Bacteria</taxon>
        <taxon>Bacillati</taxon>
        <taxon>Bacillota</taxon>
        <taxon>Clostridia</taxon>
        <taxon>Eubacteriales</taxon>
        <taxon>Oscillospiraceae</taxon>
        <taxon>Faecalibacterium</taxon>
    </lineage>
</organism>
<protein>
    <submittedName>
        <fullName evidence="1">Uncharacterized protein</fullName>
    </submittedName>
</protein>
<reference evidence="1" key="2">
    <citation type="submission" date="2021-04" db="EMBL/GenBank/DDBJ databases">
        <authorList>
            <person name="Gilroy R."/>
        </authorList>
    </citation>
    <scope>NUCLEOTIDE SEQUENCE</scope>
    <source>
        <strain evidence="1">742</strain>
    </source>
</reference>
<dbReference type="Proteomes" id="UP000824178">
    <property type="component" value="Unassembled WGS sequence"/>
</dbReference>
<name>A0A9E2KKA4_9FIRM</name>
<proteinExistence type="predicted"/>
<dbReference type="AlphaFoldDB" id="A0A9E2KKA4"/>
<reference evidence="1" key="1">
    <citation type="journal article" date="2021" name="PeerJ">
        <title>Extensive microbial diversity within the chicken gut microbiome revealed by metagenomics and culture.</title>
        <authorList>
            <person name="Gilroy R."/>
            <person name="Ravi A."/>
            <person name="Getino M."/>
            <person name="Pursley I."/>
            <person name="Horton D.L."/>
            <person name="Alikhan N.F."/>
            <person name="Baker D."/>
            <person name="Gharbi K."/>
            <person name="Hall N."/>
            <person name="Watson M."/>
            <person name="Adriaenssens E.M."/>
            <person name="Foster-Nyarko E."/>
            <person name="Jarju S."/>
            <person name="Secka A."/>
            <person name="Antonio M."/>
            <person name="Oren A."/>
            <person name="Chaudhuri R.R."/>
            <person name="La Ragione R."/>
            <person name="Hildebrand F."/>
            <person name="Pallen M.J."/>
        </authorList>
    </citation>
    <scope>NUCLEOTIDE SEQUENCE</scope>
    <source>
        <strain evidence="1">742</strain>
    </source>
</reference>
<dbReference type="EMBL" id="JAHLFH010000126">
    <property type="protein sequence ID" value="MBU3819916.1"/>
    <property type="molecule type" value="Genomic_DNA"/>
</dbReference>
<evidence type="ECO:0000313" key="1">
    <source>
        <dbReference type="EMBL" id="MBU3819916.1"/>
    </source>
</evidence>
<gene>
    <name evidence="1" type="ORF">H9864_06060</name>
</gene>
<evidence type="ECO:0000313" key="2">
    <source>
        <dbReference type="Proteomes" id="UP000824178"/>
    </source>
</evidence>
<sequence>MAYYCVSAPGVEDVTDGSVDFYEMDWELCPCPCAEEGSLPGEGCGAAGEEDLSQTDYEAYEIVTE</sequence>
<comment type="caution">
    <text evidence="1">The sequence shown here is derived from an EMBL/GenBank/DDBJ whole genome shotgun (WGS) entry which is preliminary data.</text>
</comment>
<accession>A0A9E2KKA4</accession>